<dbReference type="GO" id="GO:0005319">
    <property type="term" value="F:lipid transporter activity"/>
    <property type="evidence" value="ECO:0007669"/>
    <property type="project" value="TreeGrafter"/>
</dbReference>
<dbReference type="STRING" id="6573.A0A210PXT0"/>
<feature type="signal peptide" evidence="2">
    <location>
        <begin position="1"/>
        <end position="18"/>
    </location>
</feature>
<organism evidence="4 5">
    <name type="scientific">Mizuhopecten yessoensis</name>
    <name type="common">Japanese scallop</name>
    <name type="synonym">Patinopecten yessoensis</name>
    <dbReference type="NCBI Taxonomy" id="6573"/>
    <lineage>
        <taxon>Eukaryota</taxon>
        <taxon>Metazoa</taxon>
        <taxon>Spiralia</taxon>
        <taxon>Lophotrochozoa</taxon>
        <taxon>Mollusca</taxon>
        <taxon>Bivalvia</taxon>
        <taxon>Autobranchia</taxon>
        <taxon>Pteriomorphia</taxon>
        <taxon>Pectinida</taxon>
        <taxon>Pectinoidea</taxon>
        <taxon>Pectinidae</taxon>
        <taxon>Mizuhopecten</taxon>
    </lineage>
</organism>
<protein>
    <submittedName>
        <fullName evidence="4">Ganglioside GM2 activator</fullName>
    </submittedName>
</protein>
<dbReference type="InterPro" id="IPR028996">
    <property type="entry name" value="GM2-AP"/>
</dbReference>
<dbReference type="Gene3D" id="2.70.220.10">
    <property type="entry name" value="Ganglioside GM2 activator"/>
    <property type="match status" value="1"/>
</dbReference>
<dbReference type="PANTHER" id="PTHR17357">
    <property type="entry name" value="GM2 GANGLIOSIDE ACTIVATOR PROTEIN"/>
    <property type="match status" value="1"/>
</dbReference>
<evidence type="ECO:0000256" key="2">
    <source>
        <dbReference type="SAM" id="SignalP"/>
    </source>
</evidence>
<evidence type="ECO:0000313" key="4">
    <source>
        <dbReference type="EMBL" id="OWF41286.1"/>
    </source>
</evidence>
<evidence type="ECO:0000256" key="1">
    <source>
        <dbReference type="ARBA" id="ARBA00022729"/>
    </source>
</evidence>
<name>A0A210PXT0_MIZYE</name>
<dbReference type="GO" id="GO:0006689">
    <property type="term" value="P:ganglioside catabolic process"/>
    <property type="evidence" value="ECO:0007669"/>
    <property type="project" value="InterPro"/>
</dbReference>
<evidence type="ECO:0000313" key="5">
    <source>
        <dbReference type="Proteomes" id="UP000242188"/>
    </source>
</evidence>
<evidence type="ECO:0000259" key="3">
    <source>
        <dbReference type="SMART" id="SM00737"/>
    </source>
</evidence>
<dbReference type="SUPFAM" id="SSF63707">
    <property type="entry name" value="Ganglioside M2 (gm2) activator"/>
    <property type="match status" value="1"/>
</dbReference>
<gene>
    <name evidence="4" type="ORF">KP79_PYT13124</name>
</gene>
<dbReference type="SMART" id="SM00737">
    <property type="entry name" value="ML"/>
    <property type="match status" value="1"/>
</dbReference>
<dbReference type="Pfam" id="PF02221">
    <property type="entry name" value="E1_DerP2_DerF2"/>
    <property type="match status" value="1"/>
</dbReference>
<proteinExistence type="predicted"/>
<dbReference type="InterPro" id="IPR003172">
    <property type="entry name" value="ML_dom"/>
</dbReference>
<comment type="caution">
    <text evidence="4">The sequence shown here is derived from an EMBL/GenBank/DDBJ whole genome shotgun (WGS) entry which is preliminary data.</text>
</comment>
<dbReference type="GO" id="GO:0009898">
    <property type="term" value="C:cytoplasmic side of plasma membrane"/>
    <property type="evidence" value="ECO:0007669"/>
    <property type="project" value="TreeGrafter"/>
</dbReference>
<dbReference type="GO" id="GO:0008047">
    <property type="term" value="F:enzyme activator activity"/>
    <property type="evidence" value="ECO:0007669"/>
    <property type="project" value="InterPro"/>
</dbReference>
<dbReference type="Proteomes" id="UP000242188">
    <property type="component" value="Unassembled WGS sequence"/>
</dbReference>
<keyword evidence="1 2" id="KW-0732">Signal</keyword>
<dbReference type="InterPro" id="IPR036846">
    <property type="entry name" value="GM2-AP_sf"/>
</dbReference>
<sequence>MTFAVALTFVAVLGLGTASILKVEQKALEDETDLVFNLLSKSVIPERYNPASFFKKRESNSSKVTAFQWMDCGGMGAHIKSLSLSPDPLKFPGTMTIGASAIISTKLDSPLQANVTIEKKVGSTYVKIPCIDDFGSCVYDDLCDILDGATCPDVLTKNGINCNCPFDVKTYTLPPSPFDAGSLYFPSGDYHARGELRSNGKFMACLDIHLSIATN</sequence>
<accession>A0A210PXT0</accession>
<dbReference type="AlphaFoldDB" id="A0A210PXT0"/>
<keyword evidence="5" id="KW-1185">Reference proteome</keyword>
<dbReference type="PANTHER" id="PTHR17357:SF0">
    <property type="entry name" value="GANGLIOSIDE GM2 ACTIVATOR"/>
    <property type="match status" value="1"/>
</dbReference>
<feature type="chain" id="PRO_5013143430" evidence="2">
    <location>
        <begin position="19"/>
        <end position="215"/>
    </location>
</feature>
<dbReference type="OrthoDB" id="6409159at2759"/>
<reference evidence="4 5" key="1">
    <citation type="journal article" date="2017" name="Nat. Ecol. Evol.">
        <title>Scallop genome provides insights into evolution of bilaterian karyotype and development.</title>
        <authorList>
            <person name="Wang S."/>
            <person name="Zhang J."/>
            <person name="Jiao W."/>
            <person name="Li J."/>
            <person name="Xun X."/>
            <person name="Sun Y."/>
            <person name="Guo X."/>
            <person name="Huan P."/>
            <person name="Dong B."/>
            <person name="Zhang L."/>
            <person name="Hu X."/>
            <person name="Sun X."/>
            <person name="Wang J."/>
            <person name="Zhao C."/>
            <person name="Wang Y."/>
            <person name="Wang D."/>
            <person name="Huang X."/>
            <person name="Wang R."/>
            <person name="Lv J."/>
            <person name="Li Y."/>
            <person name="Zhang Z."/>
            <person name="Liu B."/>
            <person name="Lu W."/>
            <person name="Hui Y."/>
            <person name="Liang J."/>
            <person name="Zhou Z."/>
            <person name="Hou R."/>
            <person name="Li X."/>
            <person name="Liu Y."/>
            <person name="Li H."/>
            <person name="Ning X."/>
            <person name="Lin Y."/>
            <person name="Zhao L."/>
            <person name="Xing Q."/>
            <person name="Dou J."/>
            <person name="Li Y."/>
            <person name="Mao J."/>
            <person name="Guo H."/>
            <person name="Dou H."/>
            <person name="Li T."/>
            <person name="Mu C."/>
            <person name="Jiang W."/>
            <person name="Fu Q."/>
            <person name="Fu X."/>
            <person name="Miao Y."/>
            <person name="Liu J."/>
            <person name="Yu Q."/>
            <person name="Li R."/>
            <person name="Liao H."/>
            <person name="Li X."/>
            <person name="Kong Y."/>
            <person name="Jiang Z."/>
            <person name="Chourrout D."/>
            <person name="Li R."/>
            <person name="Bao Z."/>
        </authorList>
    </citation>
    <scope>NUCLEOTIDE SEQUENCE [LARGE SCALE GENOMIC DNA]</scope>
    <source>
        <strain evidence="4 5">PY_sf001</strain>
    </source>
</reference>
<feature type="domain" description="MD-2-related lipid-recognition" evidence="3">
    <location>
        <begin position="69"/>
        <end position="210"/>
    </location>
</feature>
<dbReference type="EMBL" id="NEDP02005411">
    <property type="protein sequence ID" value="OWF41286.1"/>
    <property type="molecule type" value="Genomic_DNA"/>
</dbReference>